<evidence type="ECO:0000313" key="2">
    <source>
        <dbReference type="Proteomes" id="UP000315750"/>
    </source>
</evidence>
<evidence type="ECO:0008006" key="3">
    <source>
        <dbReference type="Google" id="ProtNLM"/>
    </source>
</evidence>
<sequence length="634" mass="69921">MSTTIPVPCDSQPASAVFSADGSDPRLVQFLEQWKSGKLWHKDAPRSLTKGWANLEEQQAWKRWAKYLSARSDGPLDEYQHGKSDPLDWGLPGGESPLAEVIAWRSSLDAMLKKATNGKPNAKLESLLAETLHDLQEGPSASPHALKAVVLAYRLPALASYLEPAMWWACTAVLLNLVAESANVSSEALEPEPVLVASLLAGELPLVLSVVLSELQPLRSLRDAARKSLSEVLIATTDGEGLIDATLLPAMPMLVASWTRSRAIGEELKKNCWSSEAETQYEWMVRQIIRLSRSSGMPVFTAEPLVAWPAGVLDTALELAGDDEDDTAAAARLAKVLPSIDGDYDEEDLPEPCVESEWSTLAVLATGWENSSCRVTVDYSRPQLGIEIETAGRVLMSGAWETKLSFAGKKLEPVEQWEQQCWHSDDECDFLDLVLEYTSGVRLERQLLLGKEDGFLLVHDVLHGPAQPAGEWQYCSNMPLFGGVTFAGEEETRDGRLLDVKGNARATVMPLALSEWRIEKRFGELSMEKHSLQLTQSARSTRLSCPLWFDLRSRRASRPRTWRQLTVAESLKVVPAEVAAGYRVQVGDAQWLSYRSLAPKANRTVLGQNTAAEMLLGRFYRTGEFAEILAVDPA</sequence>
<dbReference type="KEGG" id="amuc:Pan181_17610"/>
<organism evidence="1 2">
    <name type="scientific">Aeoliella mucimassa</name>
    <dbReference type="NCBI Taxonomy" id="2527972"/>
    <lineage>
        <taxon>Bacteria</taxon>
        <taxon>Pseudomonadati</taxon>
        <taxon>Planctomycetota</taxon>
        <taxon>Planctomycetia</taxon>
        <taxon>Pirellulales</taxon>
        <taxon>Lacipirellulaceae</taxon>
        <taxon>Aeoliella</taxon>
    </lineage>
</organism>
<proteinExistence type="predicted"/>
<keyword evidence="2" id="KW-1185">Reference proteome</keyword>
<name>A0A518ALH2_9BACT</name>
<gene>
    <name evidence="1" type="ORF">Pan181_17610</name>
</gene>
<reference evidence="1 2" key="1">
    <citation type="submission" date="2019-02" db="EMBL/GenBank/DDBJ databases">
        <title>Deep-cultivation of Planctomycetes and their phenomic and genomic characterization uncovers novel biology.</title>
        <authorList>
            <person name="Wiegand S."/>
            <person name="Jogler M."/>
            <person name="Boedeker C."/>
            <person name="Pinto D."/>
            <person name="Vollmers J."/>
            <person name="Rivas-Marin E."/>
            <person name="Kohn T."/>
            <person name="Peeters S.H."/>
            <person name="Heuer A."/>
            <person name="Rast P."/>
            <person name="Oberbeckmann S."/>
            <person name="Bunk B."/>
            <person name="Jeske O."/>
            <person name="Meyerdierks A."/>
            <person name="Storesund J.E."/>
            <person name="Kallscheuer N."/>
            <person name="Luecker S."/>
            <person name="Lage O.M."/>
            <person name="Pohl T."/>
            <person name="Merkel B.J."/>
            <person name="Hornburger P."/>
            <person name="Mueller R.-W."/>
            <person name="Bruemmer F."/>
            <person name="Labrenz M."/>
            <person name="Spormann A.M."/>
            <person name="Op den Camp H."/>
            <person name="Overmann J."/>
            <person name="Amann R."/>
            <person name="Jetten M.S.M."/>
            <person name="Mascher T."/>
            <person name="Medema M.H."/>
            <person name="Devos D.P."/>
            <person name="Kaster A.-K."/>
            <person name="Ovreas L."/>
            <person name="Rohde M."/>
            <person name="Galperin M.Y."/>
            <person name="Jogler C."/>
        </authorList>
    </citation>
    <scope>NUCLEOTIDE SEQUENCE [LARGE SCALE GENOMIC DNA]</scope>
    <source>
        <strain evidence="1 2">Pan181</strain>
    </source>
</reference>
<dbReference type="RefSeq" id="WP_145246413.1">
    <property type="nucleotide sequence ID" value="NZ_CP036278.1"/>
</dbReference>
<dbReference type="Proteomes" id="UP000315750">
    <property type="component" value="Chromosome"/>
</dbReference>
<protein>
    <recommendedName>
        <fullName evidence="3">Heparinase II/III-like protein</fullName>
    </recommendedName>
</protein>
<evidence type="ECO:0000313" key="1">
    <source>
        <dbReference type="EMBL" id="QDU55569.1"/>
    </source>
</evidence>
<dbReference type="OrthoDB" id="277106at2"/>
<dbReference type="EMBL" id="CP036278">
    <property type="protein sequence ID" value="QDU55569.1"/>
    <property type="molecule type" value="Genomic_DNA"/>
</dbReference>
<accession>A0A518ALH2</accession>
<dbReference type="AlphaFoldDB" id="A0A518ALH2"/>